<dbReference type="AlphaFoldDB" id="A0A640WGR9"/>
<name>A0A640WGR9_9GAMM</name>
<keyword evidence="15 18" id="KW-0676">Redox-active center</keyword>
<dbReference type="GO" id="GO:0009055">
    <property type="term" value="F:electron transfer activity"/>
    <property type="evidence" value="ECO:0007669"/>
    <property type="project" value="UniProtKB-UniRule"/>
</dbReference>
<dbReference type="InterPro" id="IPR036929">
    <property type="entry name" value="DsbDN_sf"/>
</dbReference>
<comment type="subcellular location">
    <subcellularLocation>
        <location evidence="1 18">Cell inner membrane</location>
        <topology evidence="1 18">Multi-pass membrane protein</topology>
    </subcellularLocation>
</comment>
<comment type="caution">
    <text evidence="18">Lacks conserved residue(s) required for the propagation of feature annotation.</text>
</comment>
<dbReference type="Gene3D" id="3.40.30.10">
    <property type="entry name" value="Glutaredoxin"/>
    <property type="match status" value="1"/>
</dbReference>
<accession>A0A640WGR9</accession>
<dbReference type="EC" id="1.8.1.8" evidence="18"/>
<evidence type="ECO:0000256" key="14">
    <source>
        <dbReference type="ARBA" id="ARBA00023157"/>
    </source>
</evidence>
<dbReference type="PANTHER" id="PTHR32234">
    <property type="entry name" value="THIOL:DISULFIDE INTERCHANGE PROTEIN DSBD"/>
    <property type="match status" value="1"/>
</dbReference>
<dbReference type="PANTHER" id="PTHR32234:SF0">
    <property type="entry name" value="THIOL:DISULFIDE INTERCHANGE PROTEIN DSBD"/>
    <property type="match status" value="1"/>
</dbReference>
<dbReference type="Proteomes" id="UP000466024">
    <property type="component" value="Unassembled WGS sequence"/>
</dbReference>
<dbReference type="InterPro" id="IPR035671">
    <property type="entry name" value="DsbD_gamma"/>
</dbReference>
<dbReference type="PROSITE" id="PS51352">
    <property type="entry name" value="THIOREDOXIN_2"/>
    <property type="match status" value="1"/>
</dbReference>
<keyword evidence="10 18" id="KW-1133">Transmembrane helix</keyword>
<proteinExistence type="inferred from homology"/>
<evidence type="ECO:0000256" key="7">
    <source>
        <dbReference type="ARBA" id="ARBA00022729"/>
    </source>
</evidence>
<evidence type="ECO:0000256" key="17">
    <source>
        <dbReference type="ARBA" id="ARBA00047804"/>
    </source>
</evidence>
<evidence type="ECO:0000256" key="11">
    <source>
        <dbReference type="ARBA" id="ARBA00023002"/>
    </source>
</evidence>
<dbReference type="InterPro" id="IPR022910">
    <property type="entry name" value="Thiol_diS_interchange_DbsD"/>
</dbReference>
<dbReference type="EMBL" id="VTPX01000002">
    <property type="protein sequence ID" value="KAA0019542.1"/>
    <property type="molecule type" value="Genomic_DNA"/>
</dbReference>
<dbReference type="GO" id="GO:0045454">
    <property type="term" value="P:cell redox homeostasis"/>
    <property type="evidence" value="ECO:0007669"/>
    <property type="project" value="TreeGrafter"/>
</dbReference>
<feature type="chain" id="PRO_5029059345" description="Thiol:disulfide interchange protein DsbD" evidence="18">
    <location>
        <begin position="24"/>
        <end position="648"/>
    </location>
</feature>
<evidence type="ECO:0000256" key="9">
    <source>
        <dbReference type="ARBA" id="ARBA00022982"/>
    </source>
</evidence>
<evidence type="ECO:0000256" key="18">
    <source>
        <dbReference type="HAMAP-Rule" id="MF_00399"/>
    </source>
</evidence>
<evidence type="ECO:0000256" key="13">
    <source>
        <dbReference type="ARBA" id="ARBA00023136"/>
    </source>
</evidence>
<dbReference type="Pfam" id="PF02683">
    <property type="entry name" value="DsbD_TM"/>
    <property type="match status" value="1"/>
</dbReference>
<keyword evidence="3 18" id="KW-0813">Transport</keyword>
<dbReference type="Pfam" id="PF13899">
    <property type="entry name" value="Thioredoxin_7"/>
    <property type="match status" value="1"/>
</dbReference>
<evidence type="ECO:0000256" key="19">
    <source>
        <dbReference type="SAM" id="MobiDB-lite"/>
    </source>
</evidence>
<evidence type="ECO:0000256" key="10">
    <source>
        <dbReference type="ARBA" id="ARBA00022989"/>
    </source>
</evidence>
<dbReference type="InterPro" id="IPR036249">
    <property type="entry name" value="Thioredoxin-like_sf"/>
</dbReference>
<comment type="caution">
    <text evidence="21">The sequence shown here is derived from an EMBL/GenBank/DDBJ whole genome shotgun (WGS) entry which is preliminary data.</text>
</comment>
<evidence type="ECO:0000256" key="16">
    <source>
        <dbReference type="ARBA" id="ARBA00047388"/>
    </source>
</evidence>
<evidence type="ECO:0000256" key="15">
    <source>
        <dbReference type="ARBA" id="ARBA00023284"/>
    </source>
</evidence>
<dbReference type="SUPFAM" id="SSF74863">
    <property type="entry name" value="Thiol:disulfide interchange protein DsbD, N-terminal domain (DsbD-alpha)"/>
    <property type="match status" value="1"/>
</dbReference>
<keyword evidence="7 18" id="KW-0732">Signal</keyword>
<evidence type="ECO:0000256" key="4">
    <source>
        <dbReference type="ARBA" id="ARBA00022475"/>
    </source>
</evidence>
<evidence type="ECO:0000313" key="21">
    <source>
        <dbReference type="EMBL" id="KAA0019542.1"/>
    </source>
</evidence>
<dbReference type="NCBIfam" id="NF001419">
    <property type="entry name" value="PRK00293.1"/>
    <property type="match status" value="1"/>
</dbReference>
<evidence type="ECO:0000256" key="3">
    <source>
        <dbReference type="ARBA" id="ARBA00022448"/>
    </source>
</evidence>
<feature type="transmembrane region" description="Helical" evidence="18">
    <location>
        <begin position="247"/>
        <end position="271"/>
    </location>
</feature>
<evidence type="ECO:0000256" key="8">
    <source>
        <dbReference type="ARBA" id="ARBA00022748"/>
    </source>
</evidence>
<feature type="compositionally biased region" description="Low complexity" evidence="19">
    <location>
        <begin position="160"/>
        <end position="184"/>
    </location>
</feature>
<evidence type="ECO:0000256" key="5">
    <source>
        <dbReference type="ARBA" id="ARBA00022519"/>
    </source>
</evidence>
<keyword evidence="11 18" id="KW-0560">Oxidoreductase</keyword>
<keyword evidence="8 18" id="KW-0201">Cytochrome c-type biogenesis</keyword>
<feature type="signal peptide" evidence="18">
    <location>
        <begin position="1"/>
        <end position="23"/>
    </location>
</feature>
<protein>
    <recommendedName>
        <fullName evidence="18">Thiol:disulfide interchange protein DsbD</fullName>
        <ecNumber evidence="18">1.8.1.8</ecNumber>
    </recommendedName>
    <alternativeName>
        <fullName evidence="18">Protein-disulfide reductase</fullName>
        <shortName evidence="18">Disulfide reductase</shortName>
    </alternativeName>
</protein>
<evidence type="ECO:0000259" key="20">
    <source>
        <dbReference type="PROSITE" id="PS51352"/>
    </source>
</evidence>
<feature type="region of interest" description="Disordered" evidence="19">
    <location>
        <begin position="140"/>
        <end position="184"/>
    </location>
</feature>
<keyword evidence="6 18" id="KW-0812">Transmembrane</keyword>
<dbReference type="GO" id="GO:0017004">
    <property type="term" value="P:cytochrome complex assembly"/>
    <property type="evidence" value="ECO:0007669"/>
    <property type="project" value="UniProtKB-UniRule"/>
</dbReference>
<keyword evidence="12 18" id="KW-0520">NAD</keyword>
<comment type="catalytic activity">
    <reaction evidence="17 18">
        <text>[protein]-dithiol + NADP(+) = [protein]-disulfide + NADPH + H(+)</text>
        <dbReference type="Rhea" id="RHEA:18753"/>
        <dbReference type="Rhea" id="RHEA-COMP:10593"/>
        <dbReference type="Rhea" id="RHEA-COMP:10594"/>
        <dbReference type="ChEBI" id="CHEBI:15378"/>
        <dbReference type="ChEBI" id="CHEBI:29950"/>
        <dbReference type="ChEBI" id="CHEBI:50058"/>
        <dbReference type="ChEBI" id="CHEBI:57783"/>
        <dbReference type="ChEBI" id="CHEBI:58349"/>
        <dbReference type="EC" id="1.8.1.8"/>
    </reaction>
</comment>
<gene>
    <name evidence="18 21" type="primary">dsbD</name>
    <name evidence="21" type="ORF">F0A16_04145</name>
</gene>
<keyword evidence="5 18" id="KW-0997">Cell inner membrane</keyword>
<dbReference type="InterPro" id="IPR013766">
    <property type="entry name" value="Thioredoxin_domain"/>
</dbReference>
<keyword evidence="13 18" id="KW-0472">Membrane</keyword>
<evidence type="ECO:0000256" key="1">
    <source>
        <dbReference type="ARBA" id="ARBA00004429"/>
    </source>
</evidence>
<comment type="catalytic activity">
    <reaction evidence="16 18">
        <text>[protein]-dithiol + NAD(+) = [protein]-disulfide + NADH + H(+)</text>
        <dbReference type="Rhea" id="RHEA:18749"/>
        <dbReference type="Rhea" id="RHEA-COMP:10593"/>
        <dbReference type="Rhea" id="RHEA-COMP:10594"/>
        <dbReference type="ChEBI" id="CHEBI:15378"/>
        <dbReference type="ChEBI" id="CHEBI:29950"/>
        <dbReference type="ChEBI" id="CHEBI:50058"/>
        <dbReference type="ChEBI" id="CHEBI:57540"/>
        <dbReference type="ChEBI" id="CHEBI:57945"/>
        <dbReference type="EC" id="1.8.1.8"/>
    </reaction>
</comment>
<dbReference type="CDD" id="cd02953">
    <property type="entry name" value="DsbDgamma"/>
    <property type="match status" value="1"/>
</dbReference>
<comment type="function">
    <text evidence="18">Required to facilitate the formation of correct disulfide bonds in some periplasmic proteins and for the assembly of the periplasmic c-type cytochromes. Acts by transferring electrons from cytoplasmic thioredoxin to the periplasm. This transfer involves a cascade of disulfide bond formation and reduction steps.</text>
</comment>
<feature type="transmembrane region" description="Helical" evidence="18">
    <location>
        <begin position="428"/>
        <end position="446"/>
    </location>
</feature>
<feature type="disulfide bond" description="Redox-active" evidence="18">
    <location>
        <begin position="121"/>
        <end position="127"/>
    </location>
</feature>
<dbReference type="InterPro" id="IPR028250">
    <property type="entry name" value="DsbDN"/>
</dbReference>
<keyword evidence="22" id="KW-1185">Reference proteome</keyword>
<feature type="transmembrane region" description="Helical" evidence="18">
    <location>
        <begin position="467"/>
        <end position="489"/>
    </location>
</feature>
<keyword evidence="14 18" id="KW-1015">Disulfide bond</keyword>
<dbReference type="RefSeq" id="WP_149434146.1">
    <property type="nucleotide sequence ID" value="NZ_VTPX01000002.1"/>
</dbReference>
<feature type="disulfide bond" description="Redox-active" evidence="18">
    <location>
        <begin position="553"/>
        <end position="556"/>
    </location>
</feature>
<sequence precursor="true">MQSRLVRWIMMLALLGVATLAVAQDPFGQQGDFLPPDQAFKPTLVQDGDAVEIDWQIEPGYYLYRHSFSAQVGERALPLEIPDGETIEDEYFGRSEIYRHALSMTTQPGEADTLTLHWQGCADAGLCYPPQQRTFELESVAGASGSDTTDARKTDISADVPNTSSTTPSSVVPSPTSQPQPQAAAEMAEDQQLAAQLAGGNWVWTLTVFFGLGLLLTFTPCVLPMIPILSSLIVGQRRDGENRRAAGFVLSLAYALPMAATYAILGVAAAMAGANLQMLFQNAWFIGIFSVLFVVLALAMFGVFELELPRALRQRLDAGLSKQRGGRFKGVAVMGVLSALLVGPCMTAPLAGALLFIAETGNPWLGGAALLALGLGMGAPLVLIGSVGSQLLPKPGAWMTRVKTLFGFVLLGMAIWFIARILADAIVLGLWGALGLGAAISLVAMTRGIDPRGNDSNINRSGGVSPPVATAGAAIIGLWSALILIGAAGGAHDPWRPLSVYVPSGAEATSEDTRGSEPIAFDDVKDLATLERRVQATANSGQMTLVEFTADWCISCEVIEREVFSDPSVKNAIQGVQRLSIDVTDYDTEDQAIMQRFGIVGPPTLMWFGPGGQEQRGARIIGELDAEAFLDRYAQARRSAIESEESSS</sequence>
<dbReference type="GO" id="GO:0005886">
    <property type="term" value="C:plasma membrane"/>
    <property type="evidence" value="ECO:0007669"/>
    <property type="project" value="UniProtKB-SubCell"/>
</dbReference>
<dbReference type="SUPFAM" id="SSF52833">
    <property type="entry name" value="Thioredoxin-like"/>
    <property type="match status" value="1"/>
</dbReference>
<reference evidence="21 22" key="1">
    <citation type="submission" date="2019-08" db="EMBL/GenBank/DDBJ databases">
        <title>Bioinformatics analysis of the strain L3 and L5.</title>
        <authorList>
            <person name="Li X."/>
        </authorList>
    </citation>
    <scope>NUCLEOTIDE SEQUENCE [LARGE SCALE GENOMIC DNA]</scope>
    <source>
        <strain evidence="21 22">L3</strain>
    </source>
</reference>
<feature type="transmembrane region" description="Helical" evidence="18">
    <location>
        <begin position="331"/>
        <end position="358"/>
    </location>
</feature>
<feature type="transmembrane region" description="Helical" evidence="18">
    <location>
        <begin position="405"/>
        <end position="422"/>
    </location>
</feature>
<keyword evidence="4 18" id="KW-1003">Cell membrane</keyword>
<keyword evidence="9 18" id="KW-0249">Electron transport</keyword>
<dbReference type="Gene3D" id="2.60.40.1250">
    <property type="entry name" value="Thiol:disulfide interchange protein DsbD, N-terminal domain"/>
    <property type="match status" value="1"/>
</dbReference>
<feature type="transmembrane region" description="Helical" evidence="18">
    <location>
        <begin position="283"/>
        <end position="306"/>
    </location>
</feature>
<evidence type="ECO:0000256" key="6">
    <source>
        <dbReference type="ARBA" id="ARBA00022692"/>
    </source>
</evidence>
<feature type="transmembrane region" description="Helical" evidence="18">
    <location>
        <begin position="202"/>
        <end position="235"/>
    </location>
</feature>
<feature type="transmembrane region" description="Helical" evidence="18">
    <location>
        <begin position="364"/>
        <end position="384"/>
    </location>
</feature>
<organism evidence="21 22">
    <name type="scientific">Salinicola corii</name>
    <dbReference type="NCBI Taxonomy" id="2606937"/>
    <lineage>
        <taxon>Bacteria</taxon>
        <taxon>Pseudomonadati</taxon>
        <taxon>Pseudomonadota</taxon>
        <taxon>Gammaproteobacteria</taxon>
        <taxon>Oceanospirillales</taxon>
        <taxon>Halomonadaceae</taxon>
        <taxon>Salinicola</taxon>
    </lineage>
</organism>
<evidence type="ECO:0000256" key="12">
    <source>
        <dbReference type="ARBA" id="ARBA00023027"/>
    </source>
</evidence>
<dbReference type="Pfam" id="PF11412">
    <property type="entry name" value="DsbD_N"/>
    <property type="match status" value="1"/>
</dbReference>
<feature type="domain" description="Thioredoxin" evidence="20">
    <location>
        <begin position="498"/>
        <end position="638"/>
    </location>
</feature>
<dbReference type="InterPro" id="IPR003834">
    <property type="entry name" value="Cyt_c_assmbl_TM_dom"/>
</dbReference>
<dbReference type="HAMAP" id="MF_00399">
    <property type="entry name" value="DbsD"/>
    <property type="match status" value="1"/>
</dbReference>
<evidence type="ECO:0000313" key="22">
    <source>
        <dbReference type="Proteomes" id="UP000466024"/>
    </source>
</evidence>
<dbReference type="GO" id="GO:0047134">
    <property type="term" value="F:protein-disulfide reductase [NAD(P)H] activity"/>
    <property type="evidence" value="ECO:0007669"/>
    <property type="project" value="UniProtKB-UniRule"/>
</dbReference>
<evidence type="ECO:0000256" key="2">
    <source>
        <dbReference type="ARBA" id="ARBA00007241"/>
    </source>
</evidence>
<comment type="similarity">
    <text evidence="2 18">Belongs to the thioredoxin family. DsbD subfamily.</text>
</comment>